<evidence type="ECO:0000313" key="5">
    <source>
        <dbReference type="EMBL" id="SCO60544.1"/>
    </source>
</evidence>
<evidence type="ECO:0000313" key="9">
    <source>
        <dbReference type="Proteomes" id="UP000220214"/>
    </source>
</evidence>
<dbReference type="EMBL" id="LT160027">
    <property type="protein sequence ID" value="CXI26306.1"/>
    <property type="molecule type" value="Genomic_DNA"/>
</dbReference>
<dbReference type="EMBL" id="LT608271">
    <property type="protein sequence ID" value="SCO59380.1"/>
    <property type="molecule type" value="Genomic_DNA"/>
</dbReference>
<dbReference type="EMBL" id="LT608255">
    <property type="protein sequence ID" value="SCO60544.1"/>
    <property type="molecule type" value="Genomic_DNA"/>
</dbReference>
<evidence type="ECO:0000313" key="8">
    <source>
        <dbReference type="Proteomes" id="UP000219974"/>
    </source>
</evidence>
<proteinExistence type="predicted"/>
<evidence type="ECO:0000313" key="2">
    <source>
        <dbReference type="EMBL" id="CXI26306.1"/>
    </source>
</evidence>
<evidence type="ECO:0000313" key="7">
    <source>
        <dbReference type="Proteomes" id="UP000219860"/>
    </source>
</evidence>
<dbReference type="Proteomes" id="UP000220214">
    <property type="component" value="Chromosome 7"/>
</dbReference>
<reference evidence="2 6" key="1">
    <citation type="submission" date="2016-02" db="EMBL/GenBank/DDBJ databases">
        <authorList>
            <consortium name="Pathogen Informatics"/>
        </authorList>
    </citation>
    <scope>NUCLEOTIDE SEQUENCE [LARGE SCALE GENOMIC DNA]</scope>
    <source>
        <strain evidence="2 6">K173</strain>
        <strain evidence="3 9">NK65e</strain>
        <strain evidence="5 7">SP11 Antwerpcl1</strain>
        <strain evidence="4 8">SP11 RLL</strain>
    </source>
</reference>
<feature type="region of interest" description="Disordered" evidence="1">
    <location>
        <begin position="120"/>
        <end position="142"/>
    </location>
</feature>
<dbReference type="VEuPathDB" id="PlasmoDB:PBANKA_0717200"/>
<sequence length="1598" mass="190013">MNKKKGNKEEESNKITNFFKIKKCNLKNVETIEFCEEYKIQANHDKGCEAYNLETSLKKNNEEINTNLLLSNDKTIKNITKPHYENENSNKLCLLSNYTNKTKPLSSIQSYNTNSIHTIYNTQENDKQNDEQNEEKNDEKNTQIKSILFKGIKRTNSNGFVLNKKQKFESVKENNDQESILLKGQKLNQIISENKKNNNPIKRGRKRKKLLHEQNCLKEKESEEKKTNYFENTEKMTKIRDDINNMNRQGKKDDINKINEIKKNKENKKSVITLFGDDIKIKVNVDENVSSGTNSDLENSFTIFKSQKNCKDNSKCIETVLNSSTNKCDILYEWERERKCSYKRNSISDGENYNYKNYFVNTSEENIKEKKKCEIEDQDINMSSKININFSKNNLFYDIENNNEYNTYVSIYNNNNKTDYSDIFKFDAELESKKKYKTIQKGIHNDEHRKRHGNSRVSCIINSDSKNKKNIINLNHRKSCWNMDLRTNLIIEKTTPKKKFEKNENFNISENEEIQNNISWTYNNAFCKSSSIILNKTTNITTKLNVEKENQTTMSRNSDFKTYTHKTTNNSNKRNKLNFIDDLSLIKNITEKDGVHREEIAQEKDEIEMDKIEKGEIEKDNMNKFINNYYEMTNNIEEKLITIKKDLKLNDNVKDILNEKKKIKVLRVLNKHYFDKEYNDYKNLENMKYKKNNKHENTFQKNMFVPIKDEYNKPLTFFIIGKFTFFSNYVLSKKLKYYGYNVSNILRRCNAILIGYDINPEFLNKIKKYNGYIFNEKTILSHFKININKYKNLFIPINKDNGKRYKLLINETNIKNCSIQLLNDKIHNFCNIIKSLLLYINNFDKLDKKNLLILKLIKCVNNFFLFLHNINSKKFSFNLSDFLYSFQKNCYYISKYEINQNNFPKYSYFLNKFAQIFSETYIIHDSIHIPNAIQHELDNLHSIIRSGNIGIPTNISNINDTEIYNYETSESNCCLSSGYISPCYNFNNTEYDEENNKLDNDDKKKNDILNLSEKDIKKNIKKCEKLKKITSLWGVFFRPNSLYEICGHKNEILYLYKILKKKFPNLDQNEKEEKHINSDVLNQNERMNTCDISIVKTAKNCQKQCQNSRKNCQKNRIKKKEANNSDNMKNIIFIIYPPNCCVKRIVELICYSCNLCPIYENKVQKYKNINYFFKYTHGLKAISIYNANKLDKYSLIELNTRNDVSICLYENTNYNINNEYNLPLLENINHILIKFSYPFKKSIFYRSFYVASCVIKNLKKKEFKMLFETCKLKDSTYSIENLYNKIHLIYSYINYVENTGMSHNSILINNEKENNHDCTNNIINIGKVNRTSFPNNIIKEYVTKHILNKFITTNYKEIEEKYLFCKDSNMFTQICVENGKNKYIKKQMTKLNNDYYFYRGFEIEEIKDIVYEYYDKLFINNKELFVLSNVEDGYNNLSDDSLNYFQGKDIKKKGQILIKILELFLYSSILIKSKNINILLIAADMAIYWNKYLYINPLIYNTNYNKSIKKKKKKKLYLYSNDETLNRYCNNNNFFNEIKLKDNLKNKIEKYNKIFTEKTKKYKQLMIHFKSPFNFSSVSIIYDILHTNKISGFNVKKK</sequence>
<dbReference type="Proteomes" id="UP000219974">
    <property type="component" value="Chromosome 7"/>
</dbReference>
<evidence type="ECO:0000313" key="3">
    <source>
        <dbReference type="EMBL" id="SCN24067.1"/>
    </source>
</evidence>
<accession>A0A0Y9VRP4</accession>
<dbReference type="Proteomes" id="UP000219860">
    <property type="component" value="Chromosome 7"/>
</dbReference>
<organism evidence="2 6">
    <name type="scientific">Plasmodium berghei</name>
    <dbReference type="NCBI Taxonomy" id="5821"/>
    <lineage>
        <taxon>Eukaryota</taxon>
        <taxon>Sar</taxon>
        <taxon>Alveolata</taxon>
        <taxon>Apicomplexa</taxon>
        <taxon>Aconoidasida</taxon>
        <taxon>Haemosporida</taxon>
        <taxon>Plasmodiidae</taxon>
        <taxon>Plasmodium</taxon>
        <taxon>Plasmodium (Vinckeia)</taxon>
    </lineage>
</organism>
<dbReference type="EMBL" id="LT614633">
    <property type="protein sequence ID" value="SCN24067.1"/>
    <property type="molecule type" value="Genomic_DNA"/>
</dbReference>
<name>A0A0Y9VRP4_PLABE</name>
<dbReference type="OrthoDB" id="386672at2759"/>
<evidence type="ECO:0000313" key="4">
    <source>
        <dbReference type="EMBL" id="SCO59380.1"/>
    </source>
</evidence>
<dbReference type="OMA" id="IAGHKNE"/>
<feature type="compositionally biased region" description="Basic and acidic residues" evidence="1">
    <location>
        <begin position="124"/>
        <end position="142"/>
    </location>
</feature>
<protein>
    <submittedName>
        <fullName evidence="2">Uncharacterized protein</fullName>
    </submittedName>
</protein>
<gene>
    <name evidence="2" type="ORF">PBK173_000136500</name>
    <name evidence="3" type="ORF">PBNK65E_000130000</name>
    <name evidence="5" type="ORF">PBSP11A_000129500</name>
    <name evidence="4" type="ORF">PBSP11RLL_000129400</name>
</gene>
<evidence type="ECO:0000313" key="6">
    <source>
        <dbReference type="Proteomes" id="UP000069549"/>
    </source>
</evidence>
<evidence type="ECO:0000256" key="1">
    <source>
        <dbReference type="SAM" id="MobiDB-lite"/>
    </source>
</evidence>
<dbReference type="Proteomes" id="UP000069549">
    <property type="component" value="Chromosome 7"/>
</dbReference>